<reference evidence="1 2" key="1">
    <citation type="submission" date="2019-03" db="EMBL/GenBank/DDBJ databases">
        <title>Genomic Encyclopedia of Type Strains, Phase III (KMG-III): the genomes of soil and plant-associated and newly described type strains.</title>
        <authorList>
            <person name="Whitman W."/>
        </authorList>
    </citation>
    <scope>NUCLEOTIDE SEQUENCE [LARGE SCALE GENOMIC DNA]</scope>
    <source>
        <strain evidence="1 2">VKM Ac-2575</strain>
    </source>
</reference>
<comment type="caution">
    <text evidence="1">The sequence shown here is derived from an EMBL/GenBank/DDBJ whole genome shotgun (WGS) entry which is preliminary data.</text>
</comment>
<dbReference type="AlphaFoldDB" id="A0A4R7SY24"/>
<accession>A0A4R7SY24</accession>
<proteinExistence type="predicted"/>
<dbReference type="InterPro" id="IPR049457">
    <property type="entry name" value="Emfourin"/>
</dbReference>
<evidence type="ECO:0000313" key="1">
    <source>
        <dbReference type="EMBL" id="TDU84191.1"/>
    </source>
</evidence>
<name>A0A4R7SY24_9ACTN</name>
<dbReference type="EMBL" id="SOCE01000002">
    <property type="protein sequence ID" value="TDU84191.1"/>
    <property type="molecule type" value="Genomic_DNA"/>
</dbReference>
<gene>
    <name evidence="1" type="ORF">EV138_6662</name>
</gene>
<evidence type="ECO:0000313" key="2">
    <source>
        <dbReference type="Proteomes" id="UP000295151"/>
    </source>
</evidence>
<dbReference type="Pfam" id="PF20242">
    <property type="entry name" value="Emfourin"/>
    <property type="match status" value="1"/>
</dbReference>
<protein>
    <submittedName>
        <fullName evidence="1">Uncharacterized protein</fullName>
    </submittedName>
</protein>
<dbReference type="OrthoDB" id="4947318at2"/>
<organism evidence="1 2">
    <name type="scientific">Kribbella voronezhensis</name>
    <dbReference type="NCBI Taxonomy" id="2512212"/>
    <lineage>
        <taxon>Bacteria</taxon>
        <taxon>Bacillati</taxon>
        <taxon>Actinomycetota</taxon>
        <taxon>Actinomycetes</taxon>
        <taxon>Propionibacteriales</taxon>
        <taxon>Kribbellaceae</taxon>
        <taxon>Kribbella</taxon>
    </lineage>
</organism>
<sequence>MILKVVRTGGFAGLVAQGELDTGVEPDGERLERIAQALDQGQLGSGRPQPDRYAYRLELRDHAAAEPTLLTVAEQDLDQDAAWLVDRVLKQN</sequence>
<dbReference type="RefSeq" id="WP_133983787.1">
    <property type="nucleotide sequence ID" value="NZ_SOCE01000002.1"/>
</dbReference>
<keyword evidence="2" id="KW-1185">Reference proteome</keyword>
<dbReference type="Proteomes" id="UP000295151">
    <property type="component" value="Unassembled WGS sequence"/>
</dbReference>